<evidence type="ECO:0000259" key="2">
    <source>
        <dbReference type="Pfam" id="PF22936"/>
    </source>
</evidence>
<dbReference type="AlphaFoldDB" id="A0A438HY60"/>
<evidence type="ECO:0000313" key="4">
    <source>
        <dbReference type="Proteomes" id="UP000288805"/>
    </source>
</evidence>
<dbReference type="InterPro" id="IPR054722">
    <property type="entry name" value="PolX-like_BBD"/>
</dbReference>
<feature type="domain" description="DUF4219" evidence="1">
    <location>
        <begin position="15"/>
        <end position="41"/>
    </location>
</feature>
<sequence length="291" mass="33706">MEVESSFSSIAPLVFDGDNYRFWAIRMKTHLDVMDLWEAVEEDYEIIPLPSNPTMAQIKHHKERKIRKSKINEGDLDYLKTEYEEDERIEDCKLLGSSLLDSRIVEKILVTVLERFEASITALENTKDLSMIILAELLNALQAQEQRRVIRQDGVIEGALLVKHHVNAINNRNKKALWWKKSHPHFKCWKRLDAKCTKCYQMGHEVVIYKNKKQQHGEKAQVADQEDDKLFMATCFSSMESSESWLIDSGFSNHMTHDKDLFKELRSTNTSKVRIGNGQYITMEGKGTVAI</sequence>
<dbReference type="PANTHER" id="PTHR35317:SF45">
    <property type="entry name" value="GAG-POL POLYPROTEIN"/>
    <property type="match status" value="1"/>
</dbReference>
<protein>
    <submittedName>
        <fullName evidence="3">Uncharacterized protein</fullName>
    </submittedName>
</protein>
<comment type="caution">
    <text evidence="3">The sequence shown here is derived from an EMBL/GenBank/DDBJ whole genome shotgun (WGS) entry which is preliminary data.</text>
</comment>
<dbReference type="PANTHER" id="PTHR35317">
    <property type="entry name" value="OS04G0629600 PROTEIN"/>
    <property type="match status" value="1"/>
</dbReference>
<proteinExistence type="predicted"/>
<dbReference type="Pfam" id="PF22936">
    <property type="entry name" value="Pol_BBD"/>
    <property type="match status" value="1"/>
</dbReference>
<reference evidence="3 4" key="1">
    <citation type="journal article" date="2018" name="PLoS Genet.">
        <title>Population sequencing reveals clonal diversity and ancestral inbreeding in the grapevine cultivar Chardonnay.</title>
        <authorList>
            <person name="Roach M.J."/>
            <person name="Johnson D.L."/>
            <person name="Bohlmann J."/>
            <person name="van Vuuren H.J."/>
            <person name="Jones S.J."/>
            <person name="Pretorius I.S."/>
            <person name="Schmidt S.A."/>
            <person name="Borneman A.R."/>
        </authorList>
    </citation>
    <scope>NUCLEOTIDE SEQUENCE [LARGE SCALE GENOMIC DNA]</scope>
    <source>
        <strain evidence="4">cv. Chardonnay</strain>
        <tissue evidence="3">Leaf</tissue>
    </source>
</reference>
<gene>
    <name evidence="3" type="ORF">CK203_045518</name>
</gene>
<dbReference type="EMBL" id="QGNW01000165">
    <property type="protein sequence ID" value="RVW89389.1"/>
    <property type="molecule type" value="Genomic_DNA"/>
</dbReference>
<dbReference type="InterPro" id="IPR025314">
    <property type="entry name" value="DUF4219"/>
</dbReference>
<accession>A0A438HY60</accession>
<dbReference type="Pfam" id="PF13961">
    <property type="entry name" value="DUF4219"/>
    <property type="match status" value="1"/>
</dbReference>
<evidence type="ECO:0000259" key="1">
    <source>
        <dbReference type="Pfam" id="PF13961"/>
    </source>
</evidence>
<evidence type="ECO:0000313" key="3">
    <source>
        <dbReference type="EMBL" id="RVW89389.1"/>
    </source>
</evidence>
<dbReference type="Proteomes" id="UP000288805">
    <property type="component" value="Unassembled WGS sequence"/>
</dbReference>
<organism evidence="3 4">
    <name type="scientific">Vitis vinifera</name>
    <name type="common">Grape</name>
    <dbReference type="NCBI Taxonomy" id="29760"/>
    <lineage>
        <taxon>Eukaryota</taxon>
        <taxon>Viridiplantae</taxon>
        <taxon>Streptophyta</taxon>
        <taxon>Embryophyta</taxon>
        <taxon>Tracheophyta</taxon>
        <taxon>Spermatophyta</taxon>
        <taxon>Magnoliopsida</taxon>
        <taxon>eudicotyledons</taxon>
        <taxon>Gunneridae</taxon>
        <taxon>Pentapetalae</taxon>
        <taxon>rosids</taxon>
        <taxon>Vitales</taxon>
        <taxon>Vitaceae</taxon>
        <taxon>Viteae</taxon>
        <taxon>Vitis</taxon>
    </lineage>
</organism>
<name>A0A438HY60_VITVI</name>
<feature type="domain" description="Retrovirus-related Pol polyprotein from transposon TNT 1-94-like beta-barrel" evidence="2">
    <location>
        <begin position="245"/>
        <end position="291"/>
    </location>
</feature>